<dbReference type="AlphaFoldDB" id="A0A366MB24"/>
<gene>
    <name evidence="1" type="ORF">ALNOE001_14870</name>
</gene>
<proteinExistence type="predicted"/>
<dbReference type="EMBL" id="NIZT01000039">
    <property type="protein sequence ID" value="RBQ22794.1"/>
    <property type="molecule type" value="Genomic_DNA"/>
</dbReference>
<sequence>MLKHYPKDFANEIADIFHKNLEEYKKYWILYHHETQFFHFTYETINEHELKFKEIDEKRYI</sequence>
<evidence type="ECO:0000313" key="1">
    <source>
        <dbReference type="EMBL" id="RBQ22794.1"/>
    </source>
</evidence>
<protein>
    <submittedName>
        <fullName evidence="1">Uncharacterized protein</fullName>
    </submittedName>
</protein>
<evidence type="ECO:0000313" key="2">
    <source>
        <dbReference type="Proteomes" id="UP000253099"/>
    </source>
</evidence>
<accession>A0A366MB24</accession>
<organism evidence="1 2">
    <name type="scientific">Candidatus Methanobinarius endosymbioticus</name>
    <dbReference type="NCBI Taxonomy" id="2006182"/>
    <lineage>
        <taxon>Archaea</taxon>
        <taxon>Methanobacteriati</taxon>
        <taxon>Methanobacteriota</taxon>
        <taxon>Methanomada group</taxon>
        <taxon>Methanobacteria</taxon>
        <taxon>Methanobacteriales</taxon>
        <taxon>Methanobacteriaceae</taxon>
        <taxon>Candidatus Methanobinarius</taxon>
    </lineage>
</organism>
<reference evidence="1 2" key="1">
    <citation type="submission" date="2018-06" db="EMBL/GenBank/DDBJ databases">
        <title>Genomic insight into two independent archaeal endosymbiosis events.</title>
        <authorList>
            <person name="Lind A.E."/>
            <person name="Lewis W.H."/>
            <person name="Spang A."/>
            <person name="Guy L."/>
            <person name="Embley M.T."/>
            <person name="Ettema T.J.G."/>
        </authorList>
    </citation>
    <scope>NUCLEOTIDE SEQUENCE [LARGE SCALE GENOMIC DNA]</scope>
    <source>
        <strain evidence="1">NOE</strain>
    </source>
</reference>
<comment type="caution">
    <text evidence="1">The sequence shown here is derived from an EMBL/GenBank/DDBJ whole genome shotgun (WGS) entry which is preliminary data.</text>
</comment>
<name>A0A366MB24_9EURY</name>
<dbReference type="Proteomes" id="UP000253099">
    <property type="component" value="Unassembled WGS sequence"/>
</dbReference>
<keyword evidence="2" id="KW-1185">Reference proteome</keyword>